<proteinExistence type="inferred from homology"/>
<dbReference type="NCBIfam" id="TIGR01852">
    <property type="entry name" value="lipid_A_lpxA"/>
    <property type="match status" value="1"/>
</dbReference>
<comment type="caution">
    <text evidence="9">The sequence shown here is derived from an EMBL/GenBank/DDBJ whole genome shotgun (WGS) entry which is preliminary data.</text>
</comment>
<dbReference type="CDD" id="cd03351">
    <property type="entry name" value="LbH_UDP-GlcNAc_AT"/>
    <property type="match status" value="1"/>
</dbReference>
<dbReference type="PIRSF" id="PIRSF000456">
    <property type="entry name" value="UDP-GlcNAc_acltr"/>
    <property type="match status" value="1"/>
</dbReference>
<evidence type="ECO:0000313" key="9">
    <source>
        <dbReference type="EMBL" id="MDQ0393220.1"/>
    </source>
</evidence>
<keyword evidence="6" id="KW-0677">Repeat</keyword>
<dbReference type="InterPro" id="IPR037157">
    <property type="entry name" value="Acetyltransf_C_sf"/>
</dbReference>
<dbReference type="InterPro" id="IPR029098">
    <property type="entry name" value="Acetyltransf_C"/>
</dbReference>
<accession>A0ABU0FF32</accession>
<comment type="pathway">
    <text evidence="6">Glycolipid biosynthesis; lipid IV(A) biosynthesis; lipid IV(A) from (3R)-3-hydroxytetradecanoyl-[acyl-carrier-protein] and UDP-N-acetyl-alpha-D-glucosamine: step 1/6.</text>
</comment>
<evidence type="ECO:0000313" key="10">
    <source>
        <dbReference type="Proteomes" id="UP001237448"/>
    </source>
</evidence>
<sequence>MTALAAASVHPTAIIAPGASLAAGVSIGPYCVVSEHAVLEEGVTLHSHVVVAGHTRIGARTQAYPFAVLGHPPQDMKFRGEVSQLIVGADCVIREGVTMNPGTAGGGLVTRTGDHCWFLTQSHVAHDCTIGSHVIFSNNVMMAGHCQVGDYAIISGGAGVHQFVRIGAHAFVGGLSGVENDVIPYGMALGNRAHLAGLNIVGLKRRGFDREQIHALRRAYRMLFASEGTLKERAEAIAQEFADQPAVMEIIDFVRAGGERAICTPRDVAGGDA</sequence>
<evidence type="ECO:0000256" key="6">
    <source>
        <dbReference type="HAMAP-Rule" id="MF_00387"/>
    </source>
</evidence>
<comment type="subunit">
    <text evidence="6">Homotrimer.</text>
</comment>
<dbReference type="GO" id="GO:0008780">
    <property type="term" value="F:acyl-[acyl-carrier-protein]-UDP-N-acetylglucosamine O-acyltransferase activity"/>
    <property type="evidence" value="ECO:0007669"/>
    <property type="project" value="UniProtKB-EC"/>
</dbReference>
<keyword evidence="3 6" id="KW-0808">Transferase</keyword>
<dbReference type="InterPro" id="IPR010137">
    <property type="entry name" value="Lipid_A_LpxA"/>
</dbReference>
<comment type="similarity">
    <text evidence="6">Belongs to the transferase hexapeptide repeat family. LpxA subfamily.</text>
</comment>
<dbReference type="EMBL" id="JAUSVK010000001">
    <property type="protein sequence ID" value="MDQ0393220.1"/>
    <property type="molecule type" value="Genomic_DNA"/>
</dbReference>
<organism evidence="9 10">
    <name type="scientific">Labrys monachus</name>
    <dbReference type="NCBI Taxonomy" id="217067"/>
    <lineage>
        <taxon>Bacteria</taxon>
        <taxon>Pseudomonadati</taxon>
        <taxon>Pseudomonadota</taxon>
        <taxon>Alphaproteobacteria</taxon>
        <taxon>Hyphomicrobiales</taxon>
        <taxon>Xanthobacteraceae</taxon>
        <taxon>Labrys</taxon>
    </lineage>
</organism>
<keyword evidence="7" id="KW-0732">Signal</keyword>
<evidence type="ECO:0000256" key="4">
    <source>
        <dbReference type="ARBA" id="ARBA00023098"/>
    </source>
</evidence>
<dbReference type="HAMAP" id="MF_00387">
    <property type="entry name" value="LpxA"/>
    <property type="match status" value="1"/>
</dbReference>
<protein>
    <recommendedName>
        <fullName evidence="6">Acyl-[acyl-carrier-protein]--UDP-N-acetylglucosamine O-acyltransferase</fullName>
        <shortName evidence="6">UDP-N-acetylglucosamine acyltransferase</shortName>
        <ecNumber evidence="6">2.3.1.129</ecNumber>
    </recommendedName>
</protein>
<dbReference type="NCBIfam" id="NF003657">
    <property type="entry name" value="PRK05289.1"/>
    <property type="match status" value="1"/>
</dbReference>
<evidence type="ECO:0000256" key="3">
    <source>
        <dbReference type="ARBA" id="ARBA00022679"/>
    </source>
</evidence>
<feature type="signal peptide" evidence="7">
    <location>
        <begin position="1"/>
        <end position="22"/>
    </location>
</feature>
<comment type="catalytic activity">
    <reaction evidence="6">
        <text>a (3R)-hydroxyacyl-[ACP] + UDP-N-acetyl-alpha-D-glucosamine = a UDP-3-O-[(3R)-3-hydroxyacyl]-N-acetyl-alpha-D-glucosamine + holo-[ACP]</text>
        <dbReference type="Rhea" id="RHEA:67812"/>
        <dbReference type="Rhea" id="RHEA-COMP:9685"/>
        <dbReference type="Rhea" id="RHEA-COMP:9945"/>
        <dbReference type="ChEBI" id="CHEBI:57705"/>
        <dbReference type="ChEBI" id="CHEBI:64479"/>
        <dbReference type="ChEBI" id="CHEBI:78827"/>
        <dbReference type="ChEBI" id="CHEBI:173225"/>
        <dbReference type="EC" id="2.3.1.129"/>
    </reaction>
</comment>
<dbReference type="EC" id="2.3.1.129" evidence="6"/>
<dbReference type="PANTHER" id="PTHR43480">
    <property type="entry name" value="ACYL-[ACYL-CARRIER-PROTEIN]--UDP-N-ACETYLGLUCOSAMINE O-ACYLTRANSFERASE"/>
    <property type="match status" value="1"/>
</dbReference>
<gene>
    <name evidence="6" type="primary">lpxA</name>
    <name evidence="9" type="ORF">J3R73_003012</name>
</gene>
<keyword evidence="10" id="KW-1185">Reference proteome</keyword>
<keyword evidence="4 6" id="KW-0443">Lipid metabolism</keyword>
<dbReference type="Gene3D" id="2.160.10.10">
    <property type="entry name" value="Hexapeptide repeat proteins"/>
    <property type="match status" value="1"/>
</dbReference>
<dbReference type="RefSeq" id="WP_307428214.1">
    <property type="nucleotide sequence ID" value="NZ_JAUSVK010000001.1"/>
</dbReference>
<dbReference type="SUPFAM" id="SSF51161">
    <property type="entry name" value="Trimeric LpxA-like enzymes"/>
    <property type="match status" value="1"/>
</dbReference>
<evidence type="ECO:0000256" key="7">
    <source>
        <dbReference type="SAM" id="SignalP"/>
    </source>
</evidence>
<keyword evidence="5 6" id="KW-0012">Acyltransferase</keyword>
<name>A0ABU0FF32_9HYPH</name>
<dbReference type="PANTHER" id="PTHR43480:SF1">
    <property type="entry name" value="ACYL-[ACYL-CARRIER-PROTEIN]--UDP-N-ACETYLGLUCOSAMINE O-ACYLTRANSFERASE, MITOCHONDRIAL-RELATED"/>
    <property type="match status" value="1"/>
</dbReference>
<dbReference type="Gene3D" id="1.20.1180.10">
    <property type="entry name" value="Udp N-acetylglucosamine O-acyltransferase, C-terminal domain"/>
    <property type="match status" value="1"/>
</dbReference>
<keyword evidence="1 6" id="KW-0444">Lipid biosynthesis</keyword>
<evidence type="ECO:0000256" key="2">
    <source>
        <dbReference type="ARBA" id="ARBA00022556"/>
    </source>
</evidence>
<evidence type="ECO:0000256" key="5">
    <source>
        <dbReference type="ARBA" id="ARBA00023315"/>
    </source>
</evidence>
<comment type="function">
    <text evidence="6">Involved in the biosynthesis of lipid A, a phosphorylated glycolipid that anchors the lipopolysaccharide to the outer membrane of the cell.</text>
</comment>
<comment type="subcellular location">
    <subcellularLocation>
        <location evidence="6">Cytoplasm</location>
    </subcellularLocation>
</comment>
<dbReference type="Pfam" id="PF13720">
    <property type="entry name" value="Acetyltransf_11"/>
    <property type="match status" value="1"/>
</dbReference>
<feature type="chain" id="PRO_5047335825" description="Acyl-[acyl-carrier-protein]--UDP-N-acetylglucosamine O-acyltransferase" evidence="7">
    <location>
        <begin position="23"/>
        <end position="273"/>
    </location>
</feature>
<evidence type="ECO:0000259" key="8">
    <source>
        <dbReference type="Pfam" id="PF13720"/>
    </source>
</evidence>
<dbReference type="InterPro" id="IPR011004">
    <property type="entry name" value="Trimer_LpxA-like_sf"/>
</dbReference>
<keyword evidence="2 6" id="KW-0441">Lipid A biosynthesis</keyword>
<feature type="domain" description="UDP N-acetylglucosamine O-acyltransferase C-terminal" evidence="8">
    <location>
        <begin position="181"/>
        <end position="263"/>
    </location>
</feature>
<dbReference type="Proteomes" id="UP001237448">
    <property type="component" value="Unassembled WGS sequence"/>
</dbReference>
<reference evidence="9 10" key="1">
    <citation type="submission" date="2023-07" db="EMBL/GenBank/DDBJ databases">
        <title>Genomic Encyclopedia of Type Strains, Phase IV (KMG-IV): sequencing the most valuable type-strain genomes for metagenomic binning, comparative biology and taxonomic classification.</title>
        <authorList>
            <person name="Goeker M."/>
        </authorList>
    </citation>
    <scope>NUCLEOTIDE SEQUENCE [LARGE SCALE GENOMIC DNA]</scope>
    <source>
        <strain evidence="9 10">DSM 5896</strain>
    </source>
</reference>
<evidence type="ECO:0000256" key="1">
    <source>
        <dbReference type="ARBA" id="ARBA00022516"/>
    </source>
</evidence>
<keyword evidence="6" id="KW-0963">Cytoplasm</keyword>